<sequence length="293" mass="32887">MVRSKQDKWSEVAAYVIMSIVMLIILFPFVLLFMSSITEETSLLVNGYSIFPKDISFAAYKYIWQSKDTIVRAYAVTIGVTIIGTALNVLITAMVAYPLSLDKLPGKRILSFIILFTMLFSGGLVPTYMMYTTVLKIKNTYLALLMPNLLFSAFNAIIVKTYLRCNIPPELYESARIDGAGELTIFRKLVLPLGKSIFVTIGIFAGLGYWNDWMNGLYYVTDSSKYSIQQLLNVMVKNIQYLTQYGKSTGTGQIPSISLRMAIAFVAMLPMLILYPFLQKYFEKGITLGAVKG</sequence>
<dbReference type="AlphaFoldDB" id="C0FZU8"/>
<evidence type="ECO:0000256" key="3">
    <source>
        <dbReference type="ARBA" id="ARBA00022475"/>
    </source>
</evidence>
<proteinExistence type="inferred from homology"/>
<keyword evidence="6 7" id="KW-0472">Membrane</keyword>
<evidence type="ECO:0000256" key="1">
    <source>
        <dbReference type="ARBA" id="ARBA00004651"/>
    </source>
</evidence>
<feature type="domain" description="ABC transmembrane type-1" evidence="8">
    <location>
        <begin position="74"/>
        <end position="278"/>
    </location>
</feature>
<dbReference type="GeneID" id="75162006"/>
<reference evidence="9 10" key="2">
    <citation type="submission" date="2009-03" db="EMBL/GenBank/DDBJ databases">
        <title>Draft genome sequence of Roseburia inulinivorans (DSM 16841).</title>
        <authorList>
            <person name="Sudarsanam P."/>
            <person name="Ley R."/>
            <person name="Guruge J."/>
            <person name="Turnbaugh P.J."/>
            <person name="Mahowald M."/>
            <person name="Liep D."/>
            <person name="Gordon J."/>
        </authorList>
    </citation>
    <scope>NUCLEOTIDE SEQUENCE [LARGE SCALE GENOMIC DNA]</scope>
    <source>
        <strain evidence="9 10">DSM 16841</strain>
    </source>
</reference>
<feature type="transmembrane region" description="Helical" evidence="7">
    <location>
        <begin position="141"/>
        <end position="163"/>
    </location>
</feature>
<evidence type="ECO:0000313" key="10">
    <source>
        <dbReference type="Proteomes" id="UP000003561"/>
    </source>
</evidence>
<dbReference type="PANTHER" id="PTHR43744:SF9">
    <property type="entry name" value="POLYGALACTURONAN_RHAMNOGALACTURONAN TRANSPORT SYSTEM PERMEASE PROTEIN YTCP"/>
    <property type="match status" value="1"/>
</dbReference>
<evidence type="ECO:0000256" key="5">
    <source>
        <dbReference type="ARBA" id="ARBA00022989"/>
    </source>
</evidence>
<keyword evidence="5 7" id="KW-1133">Transmembrane helix</keyword>
<reference evidence="9 10" key="1">
    <citation type="submission" date="2009-02" db="EMBL/GenBank/DDBJ databases">
        <authorList>
            <person name="Fulton L."/>
            <person name="Clifton S."/>
            <person name="Fulton B."/>
            <person name="Xu J."/>
            <person name="Minx P."/>
            <person name="Pepin K.H."/>
            <person name="Johnson M."/>
            <person name="Bhonagiri V."/>
            <person name="Nash W.E."/>
            <person name="Mardis E.R."/>
            <person name="Wilson R.K."/>
        </authorList>
    </citation>
    <scope>NUCLEOTIDE SEQUENCE [LARGE SCALE GENOMIC DNA]</scope>
    <source>
        <strain evidence="9 10">DSM 16841</strain>
    </source>
</reference>
<dbReference type="RefSeq" id="WP_007890468.1">
    <property type="nucleotide sequence ID" value="NZ_ACFY01000170.1"/>
</dbReference>
<dbReference type="Proteomes" id="UP000003561">
    <property type="component" value="Unassembled WGS sequence"/>
</dbReference>
<gene>
    <name evidence="9" type="ORF">ROSEINA2194_04295</name>
</gene>
<dbReference type="CDD" id="cd06261">
    <property type="entry name" value="TM_PBP2"/>
    <property type="match status" value="1"/>
</dbReference>
<dbReference type="GO" id="GO:0055085">
    <property type="term" value="P:transmembrane transport"/>
    <property type="evidence" value="ECO:0007669"/>
    <property type="project" value="InterPro"/>
</dbReference>
<dbReference type="SUPFAM" id="SSF161098">
    <property type="entry name" value="MetI-like"/>
    <property type="match status" value="1"/>
</dbReference>
<comment type="similarity">
    <text evidence="7">Belongs to the binding-protein-dependent transport system permease family.</text>
</comment>
<feature type="transmembrane region" description="Helical" evidence="7">
    <location>
        <begin position="109"/>
        <end position="129"/>
    </location>
</feature>
<dbReference type="GO" id="GO:0005886">
    <property type="term" value="C:plasma membrane"/>
    <property type="evidence" value="ECO:0007669"/>
    <property type="project" value="UniProtKB-SubCell"/>
</dbReference>
<organism evidence="9 10">
    <name type="scientific">Roseburia inulinivorans DSM 16841</name>
    <dbReference type="NCBI Taxonomy" id="622312"/>
    <lineage>
        <taxon>Bacteria</taxon>
        <taxon>Bacillati</taxon>
        <taxon>Bacillota</taxon>
        <taxon>Clostridia</taxon>
        <taxon>Lachnospirales</taxon>
        <taxon>Lachnospiraceae</taxon>
        <taxon>Roseburia</taxon>
    </lineage>
</organism>
<comment type="subcellular location">
    <subcellularLocation>
        <location evidence="1 7">Cell membrane</location>
        <topology evidence="1 7">Multi-pass membrane protein</topology>
    </subcellularLocation>
</comment>
<dbReference type="Gene3D" id="1.10.3720.10">
    <property type="entry name" value="MetI-like"/>
    <property type="match status" value="1"/>
</dbReference>
<evidence type="ECO:0000313" key="9">
    <source>
        <dbReference type="EMBL" id="EEG91818.1"/>
    </source>
</evidence>
<evidence type="ECO:0000256" key="2">
    <source>
        <dbReference type="ARBA" id="ARBA00022448"/>
    </source>
</evidence>
<keyword evidence="2 7" id="KW-0813">Transport</keyword>
<dbReference type="EMBL" id="ACFY01000170">
    <property type="protein sequence ID" value="EEG91818.1"/>
    <property type="molecule type" value="Genomic_DNA"/>
</dbReference>
<dbReference type="eggNOG" id="COG0395">
    <property type="taxonomic scope" value="Bacteria"/>
</dbReference>
<evidence type="ECO:0000256" key="4">
    <source>
        <dbReference type="ARBA" id="ARBA00022692"/>
    </source>
</evidence>
<dbReference type="Pfam" id="PF00528">
    <property type="entry name" value="BPD_transp_1"/>
    <property type="match status" value="1"/>
</dbReference>
<dbReference type="InterPro" id="IPR035906">
    <property type="entry name" value="MetI-like_sf"/>
</dbReference>
<evidence type="ECO:0000256" key="7">
    <source>
        <dbReference type="RuleBase" id="RU363032"/>
    </source>
</evidence>
<evidence type="ECO:0000256" key="6">
    <source>
        <dbReference type="ARBA" id="ARBA00023136"/>
    </source>
</evidence>
<feature type="transmembrane region" description="Helical" evidence="7">
    <location>
        <begin position="73"/>
        <end position="97"/>
    </location>
</feature>
<keyword evidence="4 7" id="KW-0812">Transmembrane</keyword>
<keyword evidence="3" id="KW-1003">Cell membrane</keyword>
<name>C0FZU8_9FIRM</name>
<accession>C0FZU8</accession>
<dbReference type="PANTHER" id="PTHR43744">
    <property type="entry name" value="ABC TRANSPORTER PERMEASE PROTEIN MG189-RELATED-RELATED"/>
    <property type="match status" value="1"/>
</dbReference>
<dbReference type="PROSITE" id="PS50928">
    <property type="entry name" value="ABC_TM1"/>
    <property type="match status" value="1"/>
</dbReference>
<comment type="caution">
    <text evidence="9">The sequence shown here is derived from an EMBL/GenBank/DDBJ whole genome shotgun (WGS) entry which is preliminary data.</text>
</comment>
<feature type="transmembrane region" description="Helical" evidence="7">
    <location>
        <begin position="12"/>
        <end position="34"/>
    </location>
</feature>
<evidence type="ECO:0000259" key="8">
    <source>
        <dbReference type="PROSITE" id="PS50928"/>
    </source>
</evidence>
<feature type="transmembrane region" description="Helical" evidence="7">
    <location>
        <begin position="189"/>
        <end position="210"/>
    </location>
</feature>
<dbReference type="InterPro" id="IPR000515">
    <property type="entry name" value="MetI-like"/>
</dbReference>
<protein>
    <submittedName>
        <fullName evidence="9">ABC transporter, permease protein</fullName>
    </submittedName>
</protein>
<feature type="transmembrane region" description="Helical" evidence="7">
    <location>
        <begin position="257"/>
        <end position="278"/>
    </location>
</feature>